<keyword evidence="3 8" id="KW-0540">Nuclease</keyword>
<dbReference type="SUPFAM" id="SSF88723">
    <property type="entry name" value="PIN domain-like"/>
    <property type="match status" value="1"/>
</dbReference>
<dbReference type="GO" id="GO:0016787">
    <property type="term" value="F:hydrolase activity"/>
    <property type="evidence" value="ECO:0007669"/>
    <property type="project" value="UniProtKB-KW"/>
</dbReference>
<keyword evidence="2 8" id="KW-1277">Toxin-antitoxin system</keyword>
<comment type="caution">
    <text evidence="10">The sequence shown here is derived from an EMBL/GenBank/DDBJ whole genome shotgun (WGS) entry which is preliminary data.</text>
</comment>
<dbReference type="GO" id="GO:0004540">
    <property type="term" value="F:RNA nuclease activity"/>
    <property type="evidence" value="ECO:0007669"/>
    <property type="project" value="InterPro"/>
</dbReference>
<dbReference type="GO" id="GO:0000287">
    <property type="term" value="F:magnesium ion binding"/>
    <property type="evidence" value="ECO:0007669"/>
    <property type="project" value="UniProtKB-UniRule"/>
</dbReference>
<feature type="binding site" evidence="8">
    <location>
        <position position="97"/>
    </location>
    <ligand>
        <name>Mg(2+)</name>
        <dbReference type="ChEBI" id="CHEBI:18420"/>
    </ligand>
</feature>
<dbReference type="EMBL" id="BSTI01000018">
    <property type="protein sequence ID" value="GLY69742.1"/>
    <property type="molecule type" value="Genomic_DNA"/>
</dbReference>
<feature type="binding site" evidence="8">
    <location>
        <position position="8"/>
    </location>
    <ligand>
        <name>Mg(2+)</name>
        <dbReference type="ChEBI" id="CHEBI:18420"/>
    </ligand>
</feature>
<dbReference type="InterPro" id="IPR050556">
    <property type="entry name" value="Type_II_TA_system_RNase"/>
</dbReference>
<evidence type="ECO:0000256" key="3">
    <source>
        <dbReference type="ARBA" id="ARBA00022722"/>
    </source>
</evidence>
<dbReference type="Gene3D" id="3.40.50.1010">
    <property type="entry name" value="5'-nuclease"/>
    <property type="match status" value="1"/>
</dbReference>
<organism evidence="10 11">
    <name type="scientific">Amycolatopsis taiwanensis</name>
    <dbReference type="NCBI Taxonomy" id="342230"/>
    <lineage>
        <taxon>Bacteria</taxon>
        <taxon>Bacillati</taxon>
        <taxon>Actinomycetota</taxon>
        <taxon>Actinomycetes</taxon>
        <taxon>Pseudonocardiales</taxon>
        <taxon>Pseudonocardiaceae</taxon>
        <taxon>Amycolatopsis</taxon>
    </lineage>
</organism>
<evidence type="ECO:0000313" key="10">
    <source>
        <dbReference type="EMBL" id="GLY69742.1"/>
    </source>
</evidence>
<evidence type="ECO:0000256" key="6">
    <source>
        <dbReference type="ARBA" id="ARBA00022842"/>
    </source>
</evidence>
<keyword evidence="8" id="KW-0800">Toxin</keyword>
<sequence>MTASVLFDTSVIIDPRDVQLGELSGARPVVSAVTIAELAYGLDVDDPVERHIRLERLESLLSRTEILPFDTKAARLYGTLAALVRRSGRDPRPRRMDLQIAATAGAHSLPVLTRNGRDFAGLERVVRVIET</sequence>
<name>A0A9W6VJS5_9PSEU</name>
<comment type="similarity">
    <text evidence="7 8">Belongs to the PINc/VapC protein family.</text>
</comment>
<dbReference type="Proteomes" id="UP001165136">
    <property type="component" value="Unassembled WGS sequence"/>
</dbReference>
<dbReference type="AlphaFoldDB" id="A0A9W6VJS5"/>
<keyword evidence="4 8" id="KW-0479">Metal-binding</keyword>
<gene>
    <name evidence="8" type="primary">vapC</name>
    <name evidence="10" type="ORF">Atai01_63610</name>
</gene>
<evidence type="ECO:0000313" key="11">
    <source>
        <dbReference type="Proteomes" id="UP001165136"/>
    </source>
</evidence>
<keyword evidence="6 8" id="KW-0460">Magnesium</keyword>
<comment type="function">
    <text evidence="8">Toxic component of a toxin-antitoxin (TA) system. An RNase.</text>
</comment>
<dbReference type="EC" id="3.1.-.-" evidence="8"/>
<proteinExistence type="inferred from homology"/>
<comment type="cofactor">
    <cofactor evidence="1 8">
        <name>Mg(2+)</name>
        <dbReference type="ChEBI" id="CHEBI:18420"/>
    </cofactor>
</comment>
<dbReference type="InterPro" id="IPR022907">
    <property type="entry name" value="VapC_family"/>
</dbReference>
<keyword evidence="11" id="KW-1185">Reference proteome</keyword>
<evidence type="ECO:0000256" key="1">
    <source>
        <dbReference type="ARBA" id="ARBA00001946"/>
    </source>
</evidence>
<evidence type="ECO:0000256" key="7">
    <source>
        <dbReference type="ARBA" id="ARBA00038093"/>
    </source>
</evidence>
<dbReference type="HAMAP" id="MF_00265">
    <property type="entry name" value="VapC_Nob1"/>
    <property type="match status" value="1"/>
</dbReference>
<dbReference type="RefSeq" id="WP_285489183.1">
    <property type="nucleotide sequence ID" value="NZ_BSTI01000018.1"/>
</dbReference>
<dbReference type="InterPro" id="IPR002716">
    <property type="entry name" value="PIN_dom"/>
</dbReference>
<evidence type="ECO:0000259" key="9">
    <source>
        <dbReference type="Pfam" id="PF01850"/>
    </source>
</evidence>
<reference evidence="10" key="1">
    <citation type="submission" date="2023-03" db="EMBL/GenBank/DDBJ databases">
        <title>Amycolatopsis taiwanensis NBRC 103393.</title>
        <authorList>
            <person name="Ichikawa N."/>
            <person name="Sato H."/>
            <person name="Tonouchi N."/>
        </authorList>
    </citation>
    <scope>NUCLEOTIDE SEQUENCE</scope>
    <source>
        <strain evidence="10">NBRC 103393</strain>
    </source>
</reference>
<dbReference type="GO" id="GO:0090729">
    <property type="term" value="F:toxin activity"/>
    <property type="evidence" value="ECO:0007669"/>
    <property type="project" value="UniProtKB-KW"/>
</dbReference>
<dbReference type="CDD" id="cd18732">
    <property type="entry name" value="PIN_MtVapC4-C5_like"/>
    <property type="match status" value="1"/>
</dbReference>
<evidence type="ECO:0000256" key="5">
    <source>
        <dbReference type="ARBA" id="ARBA00022801"/>
    </source>
</evidence>
<feature type="domain" description="PIN" evidence="9">
    <location>
        <begin position="5"/>
        <end position="120"/>
    </location>
</feature>
<keyword evidence="5 8" id="KW-0378">Hydrolase</keyword>
<evidence type="ECO:0000256" key="8">
    <source>
        <dbReference type="HAMAP-Rule" id="MF_00265"/>
    </source>
</evidence>
<evidence type="ECO:0000256" key="2">
    <source>
        <dbReference type="ARBA" id="ARBA00022649"/>
    </source>
</evidence>
<dbReference type="InterPro" id="IPR029060">
    <property type="entry name" value="PIN-like_dom_sf"/>
</dbReference>
<evidence type="ECO:0000256" key="4">
    <source>
        <dbReference type="ARBA" id="ARBA00022723"/>
    </source>
</evidence>
<dbReference type="PANTHER" id="PTHR33653:SF1">
    <property type="entry name" value="RIBONUCLEASE VAPC2"/>
    <property type="match status" value="1"/>
</dbReference>
<dbReference type="PANTHER" id="PTHR33653">
    <property type="entry name" value="RIBONUCLEASE VAPC2"/>
    <property type="match status" value="1"/>
</dbReference>
<protein>
    <recommendedName>
        <fullName evidence="8">Ribonuclease VapC</fullName>
        <shortName evidence="8">RNase VapC</shortName>
        <ecNumber evidence="8">3.1.-.-</ecNumber>
    </recommendedName>
    <alternativeName>
        <fullName evidence="8">Toxin VapC</fullName>
    </alternativeName>
</protein>
<accession>A0A9W6VJS5</accession>
<dbReference type="Pfam" id="PF01850">
    <property type="entry name" value="PIN"/>
    <property type="match status" value="1"/>
</dbReference>